<dbReference type="GO" id="GO:0016491">
    <property type="term" value="F:oxidoreductase activity"/>
    <property type="evidence" value="ECO:0007669"/>
    <property type="project" value="UniProtKB-KW"/>
</dbReference>
<organism evidence="4 5">
    <name type="scientific">Faecalitalea cylindroides</name>
    <dbReference type="NCBI Taxonomy" id="39483"/>
    <lineage>
        <taxon>Bacteria</taxon>
        <taxon>Bacillati</taxon>
        <taxon>Bacillota</taxon>
        <taxon>Erysipelotrichia</taxon>
        <taxon>Erysipelotrichales</taxon>
        <taxon>Erysipelotrichaceae</taxon>
        <taxon>Faecalitalea</taxon>
    </lineage>
</organism>
<dbReference type="Proteomes" id="UP000195447">
    <property type="component" value="Unassembled WGS sequence"/>
</dbReference>
<dbReference type="Gene3D" id="3.40.50.720">
    <property type="entry name" value="NAD(P)-binding Rossmann-like Domain"/>
    <property type="match status" value="2"/>
</dbReference>
<dbReference type="Pfam" id="PF02826">
    <property type="entry name" value="2-Hacid_dh_C"/>
    <property type="match status" value="1"/>
</dbReference>
<dbReference type="EMBL" id="NFKM01000001">
    <property type="protein sequence ID" value="OUP61849.1"/>
    <property type="molecule type" value="Genomic_DNA"/>
</dbReference>
<dbReference type="CDD" id="cd05300">
    <property type="entry name" value="2-Hacid_dh_1"/>
    <property type="match status" value="1"/>
</dbReference>
<evidence type="ECO:0000256" key="1">
    <source>
        <dbReference type="ARBA" id="ARBA00023002"/>
    </source>
</evidence>
<protein>
    <recommendedName>
        <fullName evidence="3">D-isomer specific 2-hydroxyacid dehydrogenase NAD-binding domain-containing protein</fullName>
    </recommendedName>
</protein>
<dbReference type="PANTHER" id="PTHR43333:SF1">
    <property type="entry name" value="D-ISOMER SPECIFIC 2-HYDROXYACID DEHYDROGENASE NAD-BINDING DOMAIN-CONTAINING PROTEIN"/>
    <property type="match status" value="1"/>
</dbReference>
<dbReference type="InterPro" id="IPR036291">
    <property type="entry name" value="NAD(P)-bd_dom_sf"/>
</dbReference>
<dbReference type="InterPro" id="IPR006140">
    <property type="entry name" value="D-isomer_DH_NAD-bd"/>
</dbReference>
<dbReference type="SUPFAM" id="SSF51735">
    <property type="entry name" value="NAD(P)-binding Rossmann-fold domains"/>
    <property type="match status" value="1"/>
</dbReference>
<evidence type="ECO:0000256" key="2">
    <source>
        <dbReference type="ARBA" id="ARBA00023027"/>
    </source>
</evidence>
<evidence type="ECO:0000259" key="3">
    <source>
        <dbReference type="Pfam" id="PF02826"/>
    </source>
</evidence>
<dbReference type="RefSeq" id="WP_087157961.1">
    <property type="nucleotide sequence ID" value="NZ_NFKM01000001.1"/>
</dbReference>
<dbReference type="GO" id="GO:0051287">
    <property type="term" value="F:NAD binding"/>
    <property type="evidence" value="ECO:0007669"/>
    <property type="project" value="InterPro"/>
</dbReference>
<dbReference type="AlphaFoldDB" id="A0A1Y4M1S8"/>
<keyword evidence="2" id="KW-0520">NAD</keyword>
<feature type="domain" description="D-isomer specific 2-hydroxyacid dehydrogenase NAD-binding" evidence="3">
    <location>
        <begin position="86"/>
        <end position="259"/>
    </location>
</feature>
<proteinExistence type="predicted"/>
<accession>A0A1Y4M1S8</accession>
<name>A0A1Y4M1S8_9FIRM</name>
<reference evidence="5" key="1">
    <citation type="submission" date="2017-04" db="EMBL/GenBank/DDBJ databases">
        <title>Function of individual gut microbiota members based on whole genome sequencing of pure cultures obtained from chicken caecum.</title>
        <authorList>
            <person name="Medvecky M."/>
            <person name="Cejkova D."/>
            <person name="Polansky O."/>
            <person name="Karasova D."/>
            <person name="Kubasova T."/>
            <person name="Cizek A."/>
            <person name="Rychlik I."/>
        </authorList>
    </citation>
    <scope>NUCLEOTIDE SEQUENCE [LARGE SCALE GENOMIC DNA]</scope>
    <source>
        <strain evidence="5">An178</strain>
    </source>
</reference>
<sequence>MGQIITAFACADLNKEEKNSFQEIEWIDDIYKADIIIGNPKVYDIHPKFIQLESAGYEQYEYKFACPVCNASKSFGLGISEYLICTILMSLRHMKAHMHNQDQRKWNRFDDTIQSISGSCILILGLGDLGSTFAKKAKALGAYTIGVRKSKKDCDIVDEVYTIDSLNKVLPRADIIVCTLPSTKDTRYLLNEEHFHLMKKSALFCNVGRGDLVRRHTLEKVMHEKIIQGMVLDVIENEPLDPGSSLWLDPNVIITPHVSGTFQLAKAKEIFLDIARQNVHAFIHDKPLINQISSSIQ</sequence>
<evidence type="ECO:0000313" key="4">
    <source>
        <dbReference type="EMBL" id="OUP61849.1"/>
    </source>
</evidence>
<comment type="caution">
    <text evidence="4">The sequence shown here is derived from an EMBL/GenBank/DDBJ whole genome shotgun (WGS) entry which is preliminary data.</text>
</comment>
<keyword evidence="5" id="KW-1185">Reference proteome</keyword>
<gene>
    <name evidence="4" type="ORF">B5F14_00195</name>
</gene>
<evidence type="ECO:0000313" key="5">
    <source>
        <dbReference type="Proteomes" id="UP000195447"/>
    </source>
</evidence>
<keyword evidence="1" id="KW-0560">Oxidoreductase</keyword>
<dbReference type="PANTHER" id="PTHR43333">
    <property type="entry name" value="2-HACID_DH_C DOMAIN-CONTAINING PROTEIN"/>
    <property type="match status" value="1"/>
</dbReference>